<dbReference type="PROSITE" id="PS50222">
    <property type="entry name" value="EF_HAND_2"/>
    <property type="match status" value="1"/>
</dbReference>
<comment type="caution">
    <text evidence="2">The sequence shown here is derived from an EMBL/GenBank/DDBJ whole genome shotgun (WGS) entry which is preliminary data.</text>
</comment>
<reference evidence="2 3" key="1">
    <citation type="submission" date="2022-12" db="EMBL/GenBank/DDBJ databases">
        <title>Chromosome-level genome of Tegillarca granosa.</title>
        <authorList>
            <person name="Kim J."/>
        </authorList>
    </citation>
    <scope>NUCLEOTIDE SEQUENCE [LARGE SCALE GENOMIC DNA]</scope>
    <source>
        <strain evidence="2">Teg-2019</strain>
        <tissue evidence="2">Adductor muscle</tissue>
    </source>
</reference>
<dbReference type="InterPro" id="IPR011992">
    <property type="entry name" value="EF-hand-dom_pair"/>
</dbReference>
<dbReference type="Proteomes" id="UP001217089">
    <property type="component" value="Unassembled WGS sequence"/>
</dbReference>
<sequence length="196" mass="22262">MGIRVIDLFRMFDQDYHGQVTKDNFVRGIKKIGAPLSDVDLKAVAKRLDRKGHISYSVLANGVRNHLREERKEDKKFELLERKRREERKRILKTGVADFRAPMITEISYFRTSATKNFEKLLSSPSASSLGLERYGFERKRSVGQFLPELQNDGNTTSRSAVSMSLSSYRRPASKLSLGNLSTYSEYSGSVATTNS</sequence>
<gene>
    <name evidence="2" type="ORF">KUTeg_013325</name>
</gene>
<dbReference type="InterPro" id="IPR002048">
    <property type="entry name" value="EF_hand_dom"/>
</dbReference>
<evidence type="ECO:0000313" key="2">
    <source>
        <dbReference type="EMBL" id="KAJ8308451.1"/>
    </source>
</evidence>
<keyword evidence="3" id="KW-1185">Reference proteome</keyword>
<protein>
    <recommendedName>
        <fullName evidence="1">EF-hand domain-containing protein</fullName>
    </recommendedName>
</protein>
<proteinExistence type="predicted"/>
<dbReference type="SUPFAM" id="SSF47473">
    <property type="entry name" value="EF-hand"/>
    <property type="match status" value="1"/>
</dbReference>
<accession>A0ABQ9ETD0</accession>
<dbReference type="InterPro" id="IPR042847">
    <property type="entry name" value="EFC12"/>
</dbReference>
<name>A0ABQ9ETD0_TEGGR</name>
<evidence type="ECO:0000259" key="1">
    <source>
        <dbReference type="PROSITE" id="PS50222"/>
    </source>
</evidence>
<dbReference type="PANTHER" id="PTHR47225">
    <property type="entry name" value="EF-HAND CALCIUM-BINDING DOMAIN-CONTAINING PROTEIN 12"/>
    <property type="match status" value="1"/>
</dbReference>
<dbReference type="EMBL" id="JARBDR010000657">
    <property type="protein sequence ID" value="KAJ8308451.1"/>
    <property type="molecule type" value="Genomic_DNA"/>
</dbReference>
<dbReference type="Gene3D" id="1.10.238.10">
    <property type="entry name" value="EF-hand"/>
    <property type="match status" value="1"/>
</dbReference>
<organism evidence="2 3">
    <name type="scientific">Tegillarca granosa</name>
    <name type="common">Malaysian cockle</name>
    <name type="synonym">Anadara granosa</name>
    <dbReference type="NCBI Taxonomy" id="220873"/>
    <lineage>
        <taxon>Eukaryota</taxon>
        <taxon>Metazoa</taxon>
        <taxon>Spiralia</taxon>
        <taxon>Lophotrochozoa</taxon>
        <taxon>Mollusca</taxon>
        <taxon>Bivalvia</taxon>
        <taxon>Autobranchia</taxon>
        <taxon>Pteriomorphia</taxon>
        <taxon>Arcoida</taxon>
        <taxon>Arcoidea</taxon>
        <taxon>Arcidae</taxon>
        <taxon>Tegillarca</taxon>
    </lineage>
</organism>
<dbReference type="PANTHER" id="PTHR47225:SF1">
    <property type="entry name" value="EF-HAND CALCIUM-BINDING DOMAIN-CONTAINING PROTEIN 12"/>
    <property type="match status" value="1"/>
</dbReference>
<feature type="domain" description="EF-hand" evidence="1">
    <location>
        <begin position="1"/>
        <end position="35"/>
    </location>
</feature>
<evidence type="ECO:0000313" key="3">
    <source>
        <dbReference type="Proteomes" id="UP001217089"/>
    </source>
</evidence>